<keyword evidence="9" id="KW-0496">Mitochondrion</keyword>
<dbReference type="InterPro" id="IPR013785">
    <property type="entry name" value="Aldolase_TIM"/>
</dbReference>
<feature type="binding site" evidence="9">
    <location>
        <position position="660"/>
    </location>
    <ligand>
        <name>[4Fe-4S] cluster</name>
        <dbReference type="ChEBI" id="CHEBI:49883"/>
        <label>1</label>
    </ligand>
</feature>
<feature type="binding site" evidence="9">
    <location>
        <position position="686"/>
    </location>
    <ligand>
        <name>[4Fe-4S] cluster</name>
        <dbReference type="ChEBI" id="CHEBI:49883"/>
        <label>2</label>
        <note>4Fe-4S-S-AdoMet</note>
    </ligand>
</feature>
<dbReference type="PANTHER" id="PTHR10949">
    <property type="entry name" value="LIPOYL SYNTHASE"/>
    <property type="match status" value="1"/>
</dbReference>
<dbReference type="Pfam" id="PF04055">
    <property type="entry name" value="Radical_SAM"/>
    <property type="match status" value="1"/>
</dbReference>
<dbReference type="InterPro" id="IPR035647">
    <property type="entry name" value="EFG_III/V"/>
</dbReference>
<keyword evidence="3 9" id="KW-0808">Transferase</keyword>
<keyword evidence="4 9" id="KW-0949">S-adenosyl-L-methionine</keyword>
<dbReference type="InterPro" id="IPR058240">
    <property type="entry name" value="rSAM_sf"/>
</dbReference>
<dbReference type="AlphaFoldDB" id="A0A0K3CDC3"/>
<dbReference type="GO" id="GO:0009249">
    <property type="term" value="P:protein lipoylation"/>
    <property type="evidence" value="ECO:0007669"/>
    <property type="project" value="UniProtKB-UniRule"/>
</dbReference>
<dbReference type="PROSITE" id="PS51918">
    <property type="entry name" value="RADICAL_SAM"/>
    <property type="match status" value="1"/>
</dbReference>
<dbReference type="InterPro" id="IPR031691">
    <property type="entry name" value="LIAS_N"/>
</dbReference>
<dbReference type="Gene3D" id="3.20.20.70">
    <property type="entry name" value="Aldolase class I"/>
    <property type="match status" value="1"/>
</dbReference>
<comment type="similarity">
    <text evidence="10">Belongs to the MT-A70-like family.</text>
</comment>
<evidence type="ECO:0000259" key="12">
    <source>
        <dbReference type="PROSITE" id="PS51918"/>
    </source>
</evidence>
<comment type="pathway">
    <text evidence="9">Protein modification; protein lipoylation via endogenous pathway; protein N(6)-(lipoyl)lysine from octanoyl-[acyl-carrier-protein]: step 2/2.</text>
</comment>
<dbReference type="EC" id="2.8.1.8" evidence="9"/>
<name>A0A0K3CDC3_RHOTO</name>
<comment type="subcellular location">
    <subcellularLocation>
        <location evidence="1 9">Mitochondrion</location>
    </subcellularLocation>
</comment>
<evidence type="ECO:0000256" key="9">
    <source>
        <dbReference type="HAMAP-Rule" id="MF_03123"/>
    </source>
</evidence>
<protein>
    <recommendedName>
        <fullName evidence="9">Lipoyl synthase, mitochondrial</fullName>
        <ecNumber evidence="9">2.8.1.8</ecNumber>
    </recommendedName>
    <alternativeName>
        <fullName evidence="9">Lipoate synthase</fullName>
        <shortName evidence="9">LS</shortName>
        <shortName evidence="9">Lip-syn</shortName>
    </alternativeName>
    <alternativeName>
        <fullName evidence="9">Lipoic acid synthase</fullName>
    </alternativeName>
</protein>
<dbReference type="PROSITE" id="PS51143">
    <property type="entry name" value="MT_A70"/>
    <property type="match status" value="1"/>
</dbReference>
<feature type="region of interest" description="Disordered" evidence="11">
    <location>
        <begin position="1005"/>
        <end position="1030"/>
    </location>
</feature>
<dbReference type="HAMAP" id="MF_00206">
    <property type="entry name" value="Lipoyl_synth"/>
    <property type="match status" value="1"/>
</dbReference>
<comment type="function">
    <text evidence="9">Catalyzes the radical-mediated insertion of two sulfur atoms into the C-6 and C-8 positions of the octanoyl moiety bound to the lipoyl domains of lipoate-dependent enzymes, thereby converting the octanoylated domains into lipoylated derivatives.</text>
</comment>
<evidence type="ECO:0000256" key="11">
    <source>
        <dbReference type="SAM" id="MobiDB-lite"/>
    </source>
</evidence>
<feature type="binding site" evidence="9">
    <location>
        <position position="649"/>
    </location>
    <ligand>
        <name>[4Fe-4S] cluster</name>
        <dbReference type="ChEBI" id="CHEBI:49883"/>
        <label>1</label>
    </ligand>
</feature>
<evidence type="ECO:0000313" key="13">
    <source>
        <dbReference type="EMBL" id="CTR06898.1"/>
    </source>
</evidence>
<evidence type="ECO:0000256" key="5">
    <source>
        <dbReference type="ARBA" id="ARBA00022723"/>
    </source>
</evidence>
<dbReference type="GO" id="GO:0051539">
    <property type="term" value="F:4 iron, 4 sulfur cluster binding"/>
    <property type="evidence" value="ECO:0007669"/>
    <property type="project" value="UniProtKB-UniRule"/>
</dbReference>
<dbReference type="GO" id="GO:0046872">
    <property type="term" value="F:metal ion binding"/>
    <property type="evidence" value="ECO:0007669"/>
    <property type="project" value="UniProtKB-KW"/>
</dbReference>
<dbReference type="Pfam" id="PF16881">
    <property type="entry name" value="LIAS_N"/>
    <property type="match status" value="1"/>
</dbReference>
<dbReference type="CDD" id="cd01335">
    <property type="entry name" value="Radical_SAM"/>
    <property type="match status" value="1"/>
</dbReference>
<evidence type="ECO:0000256" key="3">
    <source>
        <dbReference type="ARBA" id="ARBA00022679"/>
    </source>
</evidence>
<dbReference type="Gene3D" id="3.30.70.240">
    <property type="match status" value="1"/>
</dbReference>
<dbReference type="SFLD" id="SFLDS00029">
    <property type="entry name" value="Radical_SAM"/>
    <property type="match status" value="1"/>
</dbReference>
<dbReference type="EMBL" id="CWKI01000005">
    <property type="protein sequence ID" value="CTR06898.1"/>
    <property type="molecule type" value="Genomic_DNA"/>
</dbReference>
<evidence type="ECO:0000256" key="6">
    <source>
        <dbReference type="ARBA" id="ARBA00023004"/>
    </source>
</evidence>
<keyword evidence="7 9" id="KW-0411">Iron-sulfur</keyword>
<feature type="domain" description="Radical SAM core" evidence="12">
    <location>
        <begin position="664"/>
        <end position="883"/>
    </location>
</feature>
<feature type="region of interest" description="Disordered" evidence="11">
    <location>
        <begin position="46"/>
        <end position="114"/>
    </location>
</feature>
<gene>
    <name evidence="13" type="primary">FGENESH: predicted gene_5.304</name>
    <name evidence="13" type="ORF">BN2166_0027590</name>
</gene>
<evidence type="ECO:0000256" key="10">
    <source>
        <dbReference type="PROSITE-ProRule" id="PRU00489"/>
    </source>
</evidence>
<dbReference type="GO" id="GO:0016992">
    <property type="term" value="F:lipoate synthase activity"/>
    <property type="evidence" value="ECO:0007669"/>
    <property type="project" value="UniProtKB-UniRule"/>
</dbReference>
<keyword evidence="5 9" id="KW-0479">Metal-binding</keyword>
<evidence type="ECO:0000256" key="4">
    <source>
        <dbReference type="ARBA" id="ARBA00022691"/>
    </source>
</evidence>
<dbReference type="SMART" id="SM00729">
    <property type="entry name" value="Elp3"/>
    <property type="match status" value="1"/>
</dbReference>
<comment type="catalytic activity">
    <reaction evidence="8 9">
        <text>[[Fe-S] cluster scaffold protein carrying a second [4Fe-4S](2+) cluster] + N(6)-octanoyl-L-lysyl-[protein] + 2 oxidized [2Fe-2S]-[ferredoxin] + 2 S-adenosyl-L-methionine + 4 H(+) = [[Fe-S] cluster scaffold protein] + N(6)-[(R)-dihydrolipoyl]-L-lysyl-[protein] + 4 Fe(3+) + 2 hydrogen sulfide + 2 5'-deoxyadenosine + 2 L-methionine + 2 reduced [2Fe-2S]-[ferredoxin]</text>
        <dbReference type="Rhea" id="RHEA:16585"/>
        <dbReference type="Rhea" id="RHEA-COMP:9928"/>
        <dbReference type="Rhea" id="RHEA-COMP:10000"/>
        <dbReference type="Rhea" id="RHEA-COMP:10001"/>
        <dbReference type="Rhea" id="RHEA-COMP:10475"/>
        <dbReference type="Rhea" id="RHEA-COMP:14568"/>
        <dbReference type="Rhea" id="RHEA-COMP:14569"/>
        <dbReference type="ChEBI" id="CHEBI:15378"/>
        <dbReference type="ChEBI" id="CHEBI:17319"/>
        <dbReference type="ChEBI" id="CHEBI:29034"/>
        <dbReference type="ChEBI" id="CHEBI:29919"/>
        <dbReference type="ChEBI" id="CHEBI:33722"/>
        <dbReference type="ChEBI" id="CHEBI:33737"/>
        <dbReference type="ChEBI" id="CHEBI:33738"/>
        <dbReference type="ChEBI" id="CHEBI:57844"/>
        <dbReference type="ChEBI" id="CHEBI:59789"/>
        <dbReference type="ChEBI" id="CHEBI:78809"/>
        <dbReference type="ChEBI" id="CHEBI:83100"/>
        <dbReference type="EC" id="2.8.1.8"/>
    </reaction>
</comment>
<feature type="binding site" evidence="9">
    <location>
        <position position="894"/>
    </location>
    <ligand>
        <name>[4Fe-4S] cluster</name>
        <dbReference type="ChEBI" id="CHEBI:49883"/>
        <label>1</label>
    </ligand>
</feature>
<sequence length="1051" mass="116940">MPDSILHTAKLPAFDPRTGQLSLASHDLISAPLSLANAFPPEYTLLFDQPPSRPYGTSTSAAEADQPAGQSRRKRRRLARPDETASPLDWIRHREKEETRTSTDKESDEHHTAIEAELGATVEAVRAGRMRKGENGWMGESNGRYEWREKDDEDVKEELDLVGLGERFAPALDEPPEPLLLSESRSTVSAAALFGRIVKNDGSSCITFDIEVEASEATPTSKATTILPPSSGFLLSQLATWPAAAPRIAAFGREKGGWDVLVVDPPWPNASATRSSSYDTFDPYDLWELDLPAMLGDSPTLVVFWLTNRVKFRRLLKDKLFPAWQIQQPTEWYWIKIASETGEPAWPLDAKHRRCYEGLLLGYYVPPGKKVDLPTLPQNKVFLSTPVGHSRKPFILGKSSSRHRRSPRQLILKSAELLRPYLLSRDRPPNVLELFARMTIQGPLQRSATEGNDQRDEQKAGFFLAVGNEAIKFNVMDGDGAASGVQGWLRRKEKVCHASSACLSKCISTELKQRLASKWQGCERSQKASRDLAKSRCWGEPLLLPPTTTMLPRRTVAASVRTLATAVSPQPSTSATPHRPRLEKLRQDTAQIDDFLTTEPAPASARGRVSFAKNKTPRLPDYLKTEIPTSASFNKIKQDLRGLKLHTVCEEARCPNIGQCWGGDKGDATATIMLMGDTCTRGCRFCAIKTSRAPPPLDVHEPENTAEAISRWGVGYIVMTSVDRDDLPDGGAAHIAETVRRTKAKAPHILIEALTPDFAGNPEAISLVAQSGLDVFAHNMETVESRTPFVRDPRAKYRQSLEVLRLAKEAKEGLITKTSLMLGVGETDEEIMQTLKDLRDNNVDVVTFGQYMRPTKRHMKVSSYITPEKFDFWAKQAEDLGFLYWASGPLVRSSFKANELLKSSAGKRLLQGLQGRDRGVEAITKEGGRQIIEGVRVSILPFAASFCGPRYSRGMVFSEEQRPGTPMYTVKAYLPVNESFGFTGELRQATGGQAFPQMESWRVEAAGKRRREGEESRRKGAVDEEEASSDDLRRCLRLLRYTSSSIRRRLV</sequence>
<evidence type="ECO:0000256" key="2">
    <source>
        <dbReference type="ARBA" id="ARBA00022485"/>
    </source>
</evidence>
<organism evidence="13 14">
    <name type="scientific">Rhodotorula toruloides</name>
    <name type="common">Yeast</name>
    <name type="synonym">Rhodosporidium toruloides</name>
    <dbReference type="NCBI Taxonomy" id="5286"/>
    <lineage>
        <taxon>Eukaryota</taxon>
        <taxon>Fungi</taxon>
        <taxon>Dikarya</taxon>
        <taxon>Basidiomycota</taxon>
        <taxon>Pucciniomycotina</taxon>
        <taxon>Microbotryomycetes</taxon>
        <taxon>Sporidiobolales</taxon>
        <taxon>Sporidiobolaceae</taxon>
        <taxon>Rhodotorula</taxon>
    </lineage>
</organism>
<evidence type="ECO:0000256" key="8">
    <source>
        <dbReference type="ARBA" id="ARBA00047326"/>
    </source>
</evidence>
<evidence type="ECO:0000256" key="7">
    <source>
        <dbReference type="ARBA" id="ARBA00023014"/>
    </source>
</evidence>
<dbReference type="OMA" id="HRRCYEG"/>
<dbReference type="SFLD" id="SFLDG01058">
    <property type="entry name" value="lipoyl_synthase_like"/>
    <property type="match status" value="1"/>
</dbReference>
<dbReference type="InterPro" id="IPR007757">
    <property type="entry name" value="MT-A70-like"/>
</dbReference>
<proteinExistence type="inferred from homology"/>
<keyword evidence="6 9" id="KW-0408">Iron</keyword>
<dbReference type="NCBIfam" id="NF004019">
    <property type="entry name" value="PRK05481.1"/>
    <property type="match status" value="1"/>
</dbReference>
<dbReference type="STRING" id="5286.A0A0K3CDC3"/>
<feature type="compositionally biased region" description="Basic and acidic residues" evidence="11">
    <location>
        <begin position="1005"/>
        <end position="1022"/>
    </location>
</feature>
<dbReference type="SFLD" id="SFLDF00271">
    <property type="entry name" value="lipoyl_synthase"/>
    <property type="match status" value="1"/>
</dbReference>
<dbReference type="NCBIfam" id="TIGR00510">
    <property type="entry name" value="lipA"/>
    <property type="match status" value="1"/>
</dbReference>
<dbReference type="UniPathway" id="UPA00538">
    <property type="reaction ID" value="UER00593"/>
</dbReference>
<dbReference type="Proteomes" id="UP000199069">
    <property type="component" value="Unassembled WGS sequence"/>
</dbReference>
<dbReference type="InterPro" id="IPR006638">
    <property type="entry name" value="Elp3/MiaA/NifB-like_rSAM"/>
</dbReference>
<dbReference type="InterPro" id="IPR007197">
    <property type="entry name" value="rSAM"/>
</dbReference>
<dbReference type="InterPro" id="IPR003698">
    <property type="entry name" value="Lipoyl_synth"/>
</dbReference>
<dbReference type="NCBIfam" id="NF009544">
    <property type="entry name" value="PRK12928.1"/>
    <property type="match status" value="1"/>
</dbReference>
<comment type="similarity">
    <text evidence="9">Belongs to the radical SAM superfamily. Lipoyl synthase family.</text>
</comment>
<feature type="compositionally biased region" description="Basic and acidic residues" evidence="11">
    <location>
        <begin position="90"/>
        <end position="114"/>
    </location>
</feature>
<dbReference type="FunFam" id="3.20.20.70:FF:000036">
    <property type="entry name" value="Lipoyl synthase, mitochondrial"/>
    <property type="match status" value="1"/>
</dbReference>
<dbReference type="PANTHER" id="PTHR10949:SF0">
    <property type="entry name" value="LIPOYL SYNTHASE, MITOCHONDRIAL"/>
    <property type="match status" value="1"/>
</dbReference>
<dbReference type="SUPFAM" id="SSF102114">
    <property type="entry name" value="Radical SAM enzymes"/>
    <property type="match status" value="1"/>
</dbReference>
<dbReference type="GO" id="GO:0005739">
    <property type="term" value="C:mitochondrion"/>
    <property type="evidence" value="ECO:0007669"/>
    <property type="project" value="UniProtKB-SubCell"/>
</dbReference>
<dbReference type="Pfam" id="PF05063">
    <property type="entry name" value="MT-A70"/>
    <property type="match status" value="1"/>
</dbReference>
<keyword evidence="14" id="KW-1185">Reference proteome</keyword>
<comment type="cofactor">
    <cofactor evidence="9">
        <name>[4Fe-4S] cluster</name>
        <dbReference type="ChEBI" id="CHEBI:49883"/>
    </cofactor>
    <text evidence="9">Binds 2 [4Fe-4S] clusters per subunit. One cluster is coordinated with 3 cysteines and an exchangeable S-adenosyl-L-methionine.</text>
</comment>
<feature type="binding site" evidence="9">
    <location>
        <position position="654"/>
    </location>
    <ligand>
        <name>[4Fe-4S] cluster</name>
        <dbReference type="ChEBI" id="CHEBI:49883"/>
        <label>1</label>
    </ligand>
</feature>
<evidence type="ECO:0000256" key="1">
    <source>
        <dbReference type="ARBA" id="ARBA00004173"/>
    </source>
</evidence>
<feature type="binding site" evidence="9">
    <location>
        <position position="683"/>
    </location>
    <ligand>
        <name>[4Fe-4S] cluster</name>
        <dbReference type="ChEBI" id="CHEBI:49883"/>
        <label>2</label>
        <note>4Fe-4S-S-AdoMet</note>
    </ligand>
</feature>
<evidence type="ECO:0000313" key="14">
    <source>
        <dbReference type="Proteomes" id="UP000199069"/>
    </source>
</evidence>
<keyword evidence="2 9" id="KW-0004">4Fe-4S</keyword>
<dbReference type="SUPFAM" id="SSF54980">
    <property type="entry name" value="EF-G C-terminal domain-like"/>
    <property type="match status" value="1"/>
</dbReference>
<feature type="binding site" evidence="9">
    <location>
        <position position="679"/>
    </location>
    <ligand>
        <name>[4Fe-4S] cluster</name>
        <dbReference type="ChEBI" id="CHEBI:49883"/>
        <label>2</label>
        <note>4Fe-4S-S-AdoMet</note>
    </ligand>
</feature>
<accession>A0A0K3CDC3</accession>
<reference evidence="13 14" key="1">
    <citation type="submission" date="2015-07" db="EMBL/GenBank/DDBJ databases">
        <authorList>
            <person name="Cajimat M.N.B."/>
            <person name="Milazzo M.L."/>
            <person name="Fulhorst C.F."/>
        </authorList>
    </citation>
    <scope>NUCLEOTIDE SEQUENCE [LARGE SCALE GENOMIC DNA]</scope>
    <source>
        <strain evidence="13">Single colony</strain>
    </source>
</reference>